<dbReference type="OrthoDB" id="2193664at2"/>
<feature type="signal peptide" evidence="1">
    <location>
        <begin position="1"/>
        <end position="25"/>
    </location>
</feature>
<name>A0A4V3TUT6_9ENTE</name>
<proteinExistence type="predicted"/>
<reference evidence="2 3" key="1">
    <citation type="submission" date="2019-01" db="EMBL/GenBank/DDBJ databases">
        <title>Vagococcus silagei sp. nov. isolated from brewer's grain.</title>
        <authorList>
            <person name="Guu J.-R."/>
        </authorList>
    </citation>
    <scope>NUCLEOTIDE SEQUENCE [LARGE SCALE GENOMIC DNA]</scope>
    <source>
        <strain evidence="2 3">2B-2</strain>
    </source>
</reference>
<comment type="caution">
    <text evidence="2">The sequence shown here is derived from an EMBL/GenBank/DDBJ whole genome shotgun (WGS) entry which is preliminary data.</text>
</comment>
<evidence type="ECO:0000313" key="2">
    <source>
        <dbReference type="EMBL" id="THB60259.1"/>
    </source>
</evidence>
<dbReference type="EMBL" id="SDGV01000031">
    <property type="protein sequence ID" value="THB60259.1"/>
    <property type="molecule type" value="Genomic_DNA"/>
</dbReference>
<gene>
    <name evidence="2" type="ORF">ESZ54_11445</name>
</gene>
<evidence type="ECO:0008006" key="4">
    <source>
        <dbReference type="Google" id="ProtNLM"/>
    </source>
</evidence>
<evidence type="ECO:0000256" key="1">
    <source>
        <dbReference type="SAM" id="SignalP"/>
    </source>
</evidence>
<keyword evidence="1" id="KW-0732">Signal</keyword>
<evidence type="ECO:0000313" key="3">
    <source>
        <dbReference type="Proteomes" id="UP000310506"/>
    </source>
</evidence>
<dbReference type="AlphaFoldDB" id="A0A4V3TUT6"/>
<keyword evidence="3" id="KW-1185">Reference proteome</keyword>
<organism evidence="2 3">
    <name type="scientific">Vagococcus silagei</name>
    <dbReference type="NCBI Taxonomy" id="2508885"/>
    <lineage>
        <taxon>Bacteria</taxon>
        <taxon>Bacillati</taxon>
        <taxon>Bacillota</taxon>
        <taxon>Bacilli</taxon>
        <taxon>Lactobacillales</taxon>
        <taxon>Enterococcaceae</taxon>
        <taxon>Vagococcus</taxon>
    </lineage>
</organism>
<accession>A0A4V3TUT6</accession>
<protein>
    <recommendedName>
        <fullName evidence="4">MucBP domain-containing protein</fullName>
    </recommendedName>
</protein>
<dbReference type="RefSeq" id="WP_136137790.1">
    <property type="nucleotide sequence ID" value="NZ_SDGV01000031.1"/>
</dbReference>
<dbReference type="Proteomes" id="UP000310506">
    <property type="component" value="Unassembled WGS sequence"/>
</dbReference>
<sequence length="962" mass="108755">MKKYITTLCFFIIGLLLFLPQTITAANQFSPEHNQRTRTLYQERINYYLEDGWTEWRPTLTDLGKPITHSFNDQGVPKQLGYRVSGIDTANSDKETGVFPRPLVNLVGYEGQEKIETQYYGGNGFHFNSTGLWANSVEYNKKNNVSINNSTFQSTFSLTNNITYLKKGEELIMIAVNNTSDLAKDDSKKASNSTKEKARFNDDIIMTIGNSVYETHIYPDAYMPAFRSDFYVYNTENTEQNISLHYYMDAYLRNDPSVPIKGMPLGRGVYFEEERGENNQRLSFSFPRSKTIPAVQYGTAGYNDSFLSPFKYDLDGIGVENDTALYNKMIGKGDQGVFFKQKPIKLKPGEKTQFSLLAGLIASNQNPEIYLDTDDAIVNDGQDITLETISWYDYLANSRKGTIYFQVNGGKQNKVDNYIKKNDADSGVIENISLDHTQFNIGENDVLFTIVDQQGKKGTAGLKVIVRPQIKFTFHDKITGQEIDSSQSSKSFGWVNEYYGYAENKNSVRVPSVIQAADFDYVVETSDGSTPNTENYELKGTYTSQNIKSKQVKVNYIRKPSTKPSFTVDKKVFELKEKENSTFKINGTFKNPSNSNARLIIYSATETIEDKVIPKNTDLSNWESKAIDTKLFTAKGPGTYPIYLSLSKENGDSIAGQEVTVHVLKNTKVNFYLGDKLMDPQPELPKKEFDQRLNTQISIDVPATLNNNKYHLNRTKTTGLTENTINRTVSTSLNEIAVYYDLSDTTVTVHYLNREVNKQIFKALDSKDRMAPTTKENVPIGTNIETLLVQEMKDRPGYTYTDYRAIKGNEDVTGKPITGETTVYLYYLPKSELTVPSNVNFGKHQLKKKNDKISLNDDASIIIENTKESRETDCLVNWSLSSNFSGFSDPKTLVKFRGFISYNNINLNPNESVPIQEKSNRLIPTDTVKLNNSDEGLQILIADGNLKGKYNGIITWSLEDVL</sequence>
<feature type="chain" id="PRO_5020328083" description="MucBP domain-containing protein" evidence="1">
    <location>
        <begin position="26"/>
        <end position="962"/>
    </location>
</feature>